<dbReference type="InterPro" id="IPR014284">
    <property type="entry name" value="RNA_pol_sigma-70_dom"/>
</dbReference>
<feature type="domain" description="RNA polymerase sigma-70 region 2" evidence="5">
    <location>
        <begin position="27"/>
        <end position="92"/>
    </location>
</feature>
<dbReference type="Gene3D" id="1.10.1740.10">
    <property type="match status" value="1"/>
</dbReference>
<dbReference type="Gene3D" id="1.10.10.10">
    <property type="entry name" value="Winged helix-like DNA-binding domain superfamily/Winged helix DNA-binding domain"/>
    <property type="match status" value="1"/>
</dbReference>
<comment type="caution">
    <text evidence="7">The sequence shown here is derived from an EMBL/GenBank/DDBJ whole genome shotgun (WGS) entry which is preliminary data.</text>
</comment>
<dbReference type="NCBIfam" id="TIGR02985">
    <property type="entry name" value="Sig70_bacteroi1"/>
    <property type="match status" value="1"/>
</dbReference>
<keyword evidence="4" id="KW-0804">Transcription</keyword>
<evidence type="ECO:0000256" key="3">
    <source>
        <dbReference type="ARBA" id="ARBA00023082"/>
    </source>
</evidence>
<protein>
    <submittedName>
        <fullName evidence="7">RNA polymerase sigma-70 factor</fullName>
    </submittedName>
</protein>
<dbReference type="PANTHER" id="PTHR43133:SF46">
    <property type="entry name" value="RNA POLYMERASE SIGMA-70 FACTOR ECF SUBFAMILY"/>
    <property type="match status" value="1"/>
</dbReference>
<name>A0ABS1R9Z9_9SPHI</name>
<dbReference type="CDD" id="cd06171">
    <property type="entry name" value="Sigma70_r4"/>
    <property type="match status" value="1"/>
</dbReference>
<dbReference type="InterPro" id="IPR013249">
    <property type="entry name" value="RNA_pol_sigma70_r4_t2"/>
</dbReference>
<dbReference type="InterPro" id="IPR036388">
    <property type="entry name" value="WH-like_DNA-bd_sf"/>
</dbReference>
<evidence type="ECO:0000259" key="5">
    <source>
        <dbReference type="Pfam" id="PF04542"/>
    </source>
</evidence>
<dbReference type="SUPFAM" id="SSF88659">
    <property type="entry name" value="Sigma3 and sigma4 domains of RNA polymerase sigma factors"/>
    <property type="match status" value="1"/>
</dbReference>
<keyword evidence="8" id="KW-1185">Reference proteome</keyword>
<dbReference type="Proteomes" id="UP000625283">
    <property type="component" value="Unassembled WGS sequence"/>
</dbReference>
<gene>
    <name evidence="7" type="ORF">JKG61_22460</name>
</gene>
<evidence type="ECO:0000256" key="1">
    <source>
        <dbReference type="ARBA" id="ARBA00010641"/>
    </source>
</evidence>
<dbReference type="InterPro" id="IPR039425">
    <property type="entry name" value="RNA_pol_sigma-70-like"/>
</dbReference>
<dbReference type="InterPro" id="IPR013324">
    <property type="entry name" value="RNA_pol_sigma_r3/r4-like"/>
</dbReference>
<organism evidence="7 8">
    <name type="scientific">Sphingobacterium faecale</name>
    <dbReference type="NCBI Taxonomy" id="2803775"/>
    <lineage>
        <taxon>Bacteria</taxon>
        <taxon>Pseudomonadati</taxon>
        <taxon>Bacteroidota</taxon>
        <taxon>Sphingobacteriia</taxon>
        <taxon>Sphingobacteriales</taxon>
        <taxon>Sphingobacteriaceae</taxon>
        <taxon>Sphingobacterium</taxon>
    </lineage>
</organism>
<sequence>MNELSLSEEQELLLRLREGDRDAFELIYKAHYYRLTGLLIRLLKSTDLAQEVVQDTFVSLWDNRANVQKDRSIMPYLYRIASNKSFNIFKKATHDQKYRAYLYPILEEGYEQIETRLFQKEQREILQQIIDRMPERQRQIFIRCKLDGKTYDEVATELQVSVHTVHTQIKRANQLIRETLIQYPDFLAGVLLTAALGVSAL</sequence>
<accession>A0ABS1R9Z9</accession>
<dbReference type="InterPro" id="IPR013325">
    <property type="entry name" value="RNA_pol_sigma_r2"/>
</dbReference>
<evidence type="ECO:0000313" key="7">
    <source>
        <dbReference type="EMBL" id="MBL1411538.1"/>
    </source>
</evidence>
<dbReference type="PANTHER" id="PTHR43133">
    <property type="entry name" value="RNA POLYMERASE ECF-TYPE SIGMA FACTO"/>
    <property type="match status" value="1"/>
</dbReference>
<keyword evidence="3" id="KW-0731">Sigma factor</keyword>
<feature type="domain" description="RNA polymerase sigma factor 70 region 4 type 2" evidence="6">
    <location>
        <begin position="124"/>
        <end position="172"/>
    </location>
</feature>
<dbReference type="Pfam" id="PF08281">
    <property type="entry name" value="Sigma70_r4_2"/>
    <property type="match status" value="1"/>
</dbReference>
<dbReference type="InterPro" id="IPR014327">
    <property type="entry name" value="RNA_pol_sigma70_bacteroid"/>
</dbReference>
<keyword evidence="2" id="KW-0805">Transcription regulation</keyword>
<dbReference type="RefSeq" id="WP_202105252.1">
    <property type="nucleotide sequence ID" value="NZ_JAERTY010000020.1"/>
</dbReference>
<proteinExistence type="inferred from homology"/>
<evidence type="ECO:0000256" key="2">
    <source>
        <dbReference type="ARBA" id="ARBA00023015"/>
    </source>
</evidence>
<comment type="similarity">
    <text evidence="1">Belongs to the sigma-70 factor family. ECF subfamily.</text>
</comment>
<evidence type="ECO:0000313" key="8">
    <source>
        <dbReference type="Proteomes" id="UP000625283"/>
    </source>
</evidence>
<dbReference type="Pfam" id="PF04542">
    <property type="entry name" value="Sigma70_r2"/>
    <property type="match status" value="1"/>
</dbReference>
<dbReference type="SUPFAM" id="SSF88946">
    <property type="entry name" value="Sigma2 domain of RNA polymerase sigma factors"/>
    <property type="match status" value="1"/>
</dbReference>
<reference evidence="7 8" key="1">
    <citation type="submission" date="2021-01" db="EMBL/GenBank/DDBJ databases">
        <title>C459-1 draft genome sequence.</title>
        <authorList>
            <person name="Zhang X.-F."/>
        </authorList>
    </citation>
    <scope>NUCLEOTIDE SEQUENCE [LARGE SCALE GENOMIC DNA]</scope>
    <source>
        <strain evidence="8">C459-1</strain>
    </source>
</reference>
<evidence type="ECO:0000259" key="6">
    <source>
        <dbReference type="Pfam" id="PF08281"/>
    </source>
</evidence>
<evidence type="ECO:0000256" key="4">
    <source>
        <dbReference type="ARBA" id="ARBA00023163"/>
    </source>
</evidence>
<dbReference type="NCBIfam" id="TIGR02937">
    <property type="entry name" value="sigma70-ECF"/>
    <property type="match status" value="1"/>
</dbReference>
<dbReference type="InterPro" id="IPR007627">
    <property type="entry name" value="RNA_pol_sigma70_r2"/>
</dbReference>
<dbReference type="EMBL" id="JAERTY010000020">
    <property type="protein sequence ID" value="MBL1411538.1"/>
    <property type="molecule type" value="Genomic_DNA"/>
</dbReference>